<dbReference type="AlphaFoldDB" id="A0A2N3QXC8"/>
<protein>
    <submittedName>
        <fullName evidence="2">Lysine biosynthesis protein LysW</fullName>
    </submittedName>
</protein>
<evidence type="ECO:0000313" key="2">
    <source>
        <dbReference type="EMBL" id="PKU97348.1"/>
    </source>
</evidence>
<accession>A0A2N3QXC8</accession>
<evidence type="ECO:0000259" key="1">
    <source>
        <dbReference type="Pfam" id="PF14311"/>
    </source>
</evidence>
<feature type="domain" description="Treble clef zinc finger" evidence="1">
    <location>
        <begin position="204"/>
        <end position="256"/>
    </location>
</feature>
<reference evidence="2 3" key="1">
    <citation type="submission" date="2017-10" db="EMBL/GenBank/DDBJ databases">
        <title>Bifidobacterium genomics.</title>
        <authorList>
            <person name="Lugli G.A."/>
            <person name="Milani C."/>
            <person name="Mancabelli L."/>
        </authorList>
    </citation>
    <scope>NUCLEOTIDE SEQUENCE [LARGE SCALE GENOMIC DNA]</scope>
    <source>
        <strain evidence="2 3">1744B</strain>
    </source>
</reference>
<sequence>MAAYVSSNGIEGILRHAGLRMAESPNPARGYVREDYLFTECMVCGVEAHYKPQYIMQKTQEGEQTCRACHWRAWNRGSLAVYGRQVETQHSEGGEDDPLLAYEHERNVRSAQRRAQEHDYELVVLLDDGPGDRIVVTRCINCGKQGARRLYDLGRCSCGGPRAREGVSYANTARQVAREEMPHDGSVYENGEHASLAACTSGCLEWWDSKRNAPLTPETLTRRSQRNVWWICPRCHLSFVAPVYWMTWRPSCPECEQVQRLRFSIDREERRHQSIADYPDLLAAWDDEMNPFDVPMTDYRSYRFVCPAGHHPRQTPSSYLDNGCRHCRAARTQADPRQVYLRQTNPELAAEWGRVIGDAEGRYTPDNVKESSRRKVVWSCLACGYEWTTTPRERGLRINNRCKNCGKVLGSFAWKYPSLAEEWDPRNPTSPWNTTPAGRLTFKPRWICSRNPDHRWEMSIASRVKHSKGCPFCAERSAG</sequence>
<organism evidence="2 3">
    <name type="scientific">Bifidobacterium pseudolongum subsp. globosum</name>
    <dbReference type="NCBI Taxonomy" id="1690"/>
    <lineage>
        <taxon>Bacteria</taxon>
        <taxon>Bacillati</taxon>
        <taxon>Actinomycetota</taxon>
        <taxon>Actinomycetes</taxon>
        <taxon>Bifidobacteriales</taxon>
        <taxon>Bifidobacteriaceae</taxon>
        <taxon>Bifidobacterium</taxon>
    </lineage>
</organism>
<dbReference type="RefSeq" id="WP_101393467.1">
    <property type="nucleotide sequence ID" value="NZ_PCHB01000007.1"/>
</dbReference>
<dbReference type="PANTHER" id="PTHR37317">
    <property type="entry name" value="BLR8090 PROTEIN"/>
    <property type="match status" value="1"/>
</dbReference>
<dbReference type="EMBL" id="PCHB01000007">
    <property type="protein sequence ID" value="PKU97348.1"/>
    <property type="molecule type" value="Genomic_DNA"/>
</dbReference>
<dbReference type="Proteomes" id="UP000233783">
    <property type="component" value="Unassembled WGS sequence"/>
</dbReference>
<name>A0A2N3QXC8_9BIFI</name>
<dbReference type="PANTHER" id="PTHR37317:SF1">
    <property type="entry name" value="ZINC-RIBBON DOMAIN-CONTAINING PROTEIN-RELATED"/>
    <property type="match status" value="1"/>
</dbReference>
<gene>
    <name evidence="2" type="ORF">CQR56_0815</name>
</gene>
<dbReference type="InterPro" id="IPR025487">
    <property type="entry name" value="DUF4379"/>
</dbReference>
<proteinExistence type="predicted"/>
<dbReference type="Pfam" id="PF14311">
    <property type="entry name" value="DUF4379"/>
    <property type="match status" value="3"/>
</dbReference>
<feature type="domain" description="Treble clef zinc finger" evidence="1">
    <location>
        <begin position="419"/>
        <end position="476"/>
    </location>
</feature>
<evidence type="ECO:0000313" key="3">
    <source>
        <dbReference type="Proteomes" id="UP000233783"/>
    </source>
</evidence>
<feature type="domain" description="Treble clef zinc finger" evidence="1">
    <location>
        <begin position="360"/>
        <end position="406"/>
    </location>
</feature>
<comment type="caution">
    <text evidence="2">The sequence shown here is derived from an EMBL/GenBank/DDBJ whole genome shotgun (WGS) entry which is preliminary data.</text>
</comment>